<evidence type="ECO:0000256" key="1">
    <source>
        <dbReference type="ARBA" id="ARBA00004953"/>
    </source>
</evidence>
<accession>A0A6I1MLD7</accession>
<name>A0A6I1MLD7_9CLOT</name>
<dbReference type="InterPro" id="IPR050714">
    <property type="entry name" value="Cobalamin_biosynth_MTase"/>
</dbReference>
<feature type="domain" description="Methyltransferase" evidence="6">
    <location>
        <begin position="32"/>
        <end position="142"/>
    </location>
</feature>
<evidence type="ECO:0000313" key="8">
    <source>
        <dbReference type="Proteomes" id="UP000430345"/>
    </source>
</evidence>
<keyword evidence="5" id="KW-0949">S-adenosyl-L-methionine</keyword>
<dbReference type="InterPro" id="IPR014008">
    <property type="entry name" value="Cbl_synth_MTase_CbiT"/>
</dbReference>
<dbReference type="PANTHER" id="PTHR43182:SF1">
    <property type="entry name" value="COBALT-PRECORRIN-7 C(5)-METHYLTRANSFERASE"/>
    <property type="match status" value="1"/>
</dbReference>
<dbReference type="RefSeq" id="WP_152887990.1">
    <property type="nucleotide sequence ID" value="NZ_WHJC01000028.1"/>
</dbReference>
<keyword evidence="2" id="KW-0169">Cobalamin biosynthesis</keyword>
<dbReference type="Gene3D" id="3.40.50.150">
    <property type="entry name" value="Vaccinia Virus protein VP39"/>
    <property type="match status" value="1"/>
</dbReference>
<dbReference type="InterPro" id="IPR029063">
    <property type="entry name" value="SAM-dependent_MTases_sf"/>
</dbReference>
<evidence type="ECO:0000259" key="6">
    <source>
        <dbReference type="Pfam" id="PF13847"/>
    </source>
</evidence>
<evidence type="ECO:0000256" key="2">
    <source>
        <dbReference type="ARBA" id="ARBA00022573"/>
    </source>
</evidence>
<dbReference type="OrthoDB" id="9780707at2"/>
<dbReference type="PANTHER" id="PTHR43182">
    <property type="entry name" value="COBALT-PRECORRIN-6B C(15)-METHYLTRANSFERASE (DECARBOXYLATING)"/>
    <property type="match status" value="1"/>
</dbReference>
<gene>
    <name evidence="7" type="primary">cbiT</name>
    <name evidence="7" type="ORF">GBZ86_04045</name>
</gene>
<keyword evidence="3 7" id="KW-0489">Methyltransferase</keyword>
<dbReference type="GO" id="GO:0032259">
    <property type="term" value="P:methylation"/>
    <property type="evidence" value="ECO:0007669"/>
    <property type="project" value="UniProtKB-KW"/>
</dbReference>
<organism evidence="7 8">
    <name type="scientific">Clostridium tarantellae</name>
    <dbReference type="NCBI Taxonomy" id="39493"/>
    <lineage>
        <taxon>Bacteria</taxon>
        <taxon>Bacillati</taxon>
        <taxon>Bacillota</taxon>
        <taxon>Clostridia</taxon>
        <taxon>Eubacteriales</taxon>
        <taxon>Clostridiaceae</taxon>
        <taxon>Clostridium</taxon>
    </lineage>
</organism>
<evidence type="ECO:0000256" key="3">
    <source>
        <dbReference type="ARBA" id="ARBA00022603"/>
    </source>
</evidence>
<dbReference type="CDD" id="cd02440">
    <property type="entry name" value="AdoMet_MTases"/>
    <property type="match status" value="1"/>
</dbReference>
<keyword evidence="8" id="KW-1185">Reference proteome</keyword>
<dbReference type="NCBIfam" id="TIGR02469">
    <property type="entry name" value="CbiT"/>
    <property type="match status" value="1"/>
</dbReference>
<comment type="pathway">
    <text evidence="1">Cofactor biosynthesis; adenosylcobalamin biosynthesis.</text>
</comment>
<evidence type="ECO:0000313" key="7">
    <source>
        <dbReference type="EMBL" id="MPQ42927.1"/>
    </source>
</evidence>
<dbReference type="GO" id="GO:0008276">
    <property type="term" value="F:protein methyltransferase activity"/>
    <property type="evidence" value="ECO:0007669"/>
    <property type="project" value="InterPro"/>
</dbReference>
<proteinExistence type="predicted"/>
<sequence>MEFIKDSEFIRGKCPMTKEDIRLLSVIKMNLKEEHKVLDIGSGTGSISIQISKMVSKGIVYSIEKNEEAFNITNKNIEKFNCKNIKAIKGDAVEVLNNLIKEDIKFNSIFVGGSGGNVEEILKLCNLLLEEKGTLVMNFITLNNAYKSIEYMKSLKYTVDITMVNISKNSNESYMMIANNPIIIIECVRREN</sequence>
<dbReference type="InterPro" id="IPR025714">
    <property type="entry name" value="Methyltranfer_dom"/>
</dbReference>
<comment type="caution">
    <text evidence="7">The sequence shown here is derived from an EMBL/GenBank/DDBJ whole genome shotgun (WGS) entry which is preliminary data.</text>
</comment>
<evidence type="ECO:0000256" key="4">
    <source>
        <dbReference type="ARBA" id="ARBA00022679"/>
    </source>
</evidence>
<dbReference type="UniPathway" id="UPA00148"/>
<dbReference type="AlphaFoldDB" id="A0A6I1MLD7"/>
<evidence type="ECO:0000256" key="5">
    <source>
        <dbReference type="ARBA" id="ARBA00022691"/>
    </source>
</evidence>
<dbReference type="SUPFAM" id="SSF53335">
    <property type="entry name" value="S-adenosyl-L-methionine-dependent methyltransferases"/>
    <property type="match status" value="1"/>
</dbReference>
<dbReference type="EMBL" id="WHJC01000028">
    <property type="protein sequence ID" value="MPQ42927.1"/>
    <property type="molecule type" value="Genomic_DNA"/>
</dbReference>
<dbReference type="Pfam" id="PF13847">
    <property type="entry name" value="Methyltransf_31"/>
    <property type="match status" value="1"/>
</dbReference>
<reference evidence="7 8" key="1">
    <citation type="submission" date="2019-10" db="EMBL/GenBank/DDBJ databases">
        <title>The Genome Sequence of Clostridium tarantellae Isolated from Fish Brain.</title>
        <authorList>
            <person name="Bano L."/>
            <person name="Kiel M."/>
            <person name="Sales G."/>
            <person name="Doxey A.C."/>
            <person name="Mansfield M.J."/>
            <person name="Schiavone M."/>
            <person name="Rossetto O."/>
            <person name="Pirazzini M."/>
            <person name="Dobrindt U."/>
            <person name="Montecucco C."/>
        </authorList>
    </citation>
    <scope>NUCLEOTIDE SEQUENCE [LARGE SCALE GENOMIC DNA]</scope>
    <source>
        <strain evidence="7 8">DSM 3997</strain>
    </source>
</reference>
<dbReference type="Proteomes" id="UP000430345">
    <property type="component" value="Unassembled WGS sequence"/>
</dbReference>
<protein>
    <submittedName>
        <fullName evidence="7">Precorrin-6Y C5,15-methyltransferase (Decarboxylating) subunit CbiT</fullName>
    </submittedName>
</protein>
<dbReference type="GO" id="GO:0009236">
    <property type="term" value="P:cobalamin biosynthetic process"/>
    <property type="evidence" value="ECO:0007669"/>
    <property type="project" value="UniProtKB-UniPathway"/>
</dbReference>
<keyword evidence="4 7" id="KW-0808">Transferase</keyword>